<keyword evidence="3" id="KW-1185">Reference proteome</keyword>
<dbReference type="RefSeq" id="WP_344245520.1">
    <property type="nucleotide sequence ID" value="NZ_BAAAPM010000003.1"/>
</dbReference>
<dbReference type="EMBL" id="BAAAPM010000003">
    <property type="protein sequence ID" value="GAA1712566.1"/>
    <property type="molecule type" value="Genomic_DNA"/>
</dbReference>
<gene>
    <name evidence="2" type="ORF">GCM10009809_05880</name>
</gene>
<evidence type="ECO:0000313" key="3">
    <source>
        <dbReference type="Proteomes" id="UP001501138"/>
    </source>
</evidence>
<evidence type="ECO:0000256" key="1">
    <source>
        <dbReference type="SAM" id="MobiDB-lite"/>
    </source>
</evidence>
<proteinExistence type="predicted"/>
<feature type="compositionally biased region" description="Basic and acidic residues" evidence="1">
    <location>
        <begin position="1"/>
        <end position="10"/>
    </location>
</feature>
<reference evidence="2 3" key="1">
    <citation type="journal article" date="2019" name="Int. J. Syst. Evol. Microbiol.">
        <title>The Global Catalogue of Microorganisms (GCM) 10K type strain sequencing project: providing services to taxonomists for standard genome sequencing and annotation.</title>
        <authorList>
            <consortium name="The Broad Institute Genomics Platform"/>
            <consortium name="The Broad Institute Genome Sequencing Center for Infectious Disease"/>
            <person name="Wu L."/>
            <person name="Ma J."/>
        </authorList>
    </citation>
    <scope>NUCLEOTIDE SEQUENCE [LARGE SCALE GENOMIC DNA]</scope>
    <source>
        <strain evidence="2 3">JCM 15589</strain>
    </source>
</reference>
<comment type="caution">
    <text evidence="2">The sequence shown here is derived from an EMBL/GenBank/DDBJ whole genome shotgun (WGS) entry which is preliminary data.</text>
</comment>
<evidence type="ECO:0000313" key="2">
    <source>
        <dbReference type="EMBL" id="GAA1712566.1"/>
    </source>
</evidence>
<dbReference type="Proteomes" id="UP001501138">
    <property type="component" value="Unassembled WGS sequence"/>
</dbReference>
<organism evidence="2 3">
    <name type="scientific">Isoptericola hypogeus</name>
    <dbReference type="NCBI Taxonomy" id="300179"/>
    <lineage>
        <taxon>Bacteria</taxon>
        <taxon>Bacillati</taxon>
        <taxon>Actinomycetota</taxon>
        <taxon>Actinomycetes</taxon>
        <taxon>Micrococcales</taxon>
        <taxon>Promicromonosporaceae</taxon>
        <taxon>Isoptericola</taxon>
    </lineage>
</organism>
<protein>
    <submittedName>
        <fullName evidence="2">Uncharacterized protein</fullName>
    </submittedName>
</protein>
<accession>A0ABN2IVT4</accession>
<name>A0ABN2IVT4_9MICO</name>
<feature type="compositionally biased region" description="Low complexity" evidence="1">
    <location>
        <begin position="11"/>
        <end position="21"/>
    </location>
</feature>
<feature type="region of interest" description="Disordered" evidence="1">
    <location>
        <begin position="1"/>
        <end position="60"/>
    </location>
</feature>
<sequence>MLGRTERESPAHAAAAARQARWSGVAGAGPKEAQGASPDAGSPEAASPGTATALPGDAPDESAELLDLGSTTDTLSTVANIDDLAAVVHLGHPEQPSPGLEEALLAGDPSLIVTAAVAVTPEWVWVAPAGAVGGQVVIDEAGVRDCQDVLRGMGVSPRLVPTRTSVEERAAIAGRSGSLVLERSRVPAGWAELPGSEHLGGRGPVWYGLLESRDAWPRFDAPAQVWLAVGPSDDHRGSLQHTLAVLSDAGVDLQHLRSHPSTLGPHVFFTSFGCPSVAVLDGLVAELDSRGVAHRTLAVLPGGALVPGPRLLAPRWAGA</sequence>